<evidence type="ECO:0000256" key="1">
    <source>
        <dbReference type="SAM" id="SignalP"/>
    </source>
</evidence>
<feature type="signal peptide" evidence="1">
    <location>
        <begin position="1"/>
        <end position="21"/>
    </location>
</feature>
<evidence type="ECO:0000313" key="3">
    <source>
        <dbReference type="Proteomes" id="UP000186922"/>
    </source>
</evidence>
<keyword evidence="3" id="KW-1185">Reference proteome</keyword>
<evidence type="ECO:0008006" key="4">
    <source>
        <dbReference type="Google" id="ProtNLM"/>
    </source>
</evidence>
<gene>
    <name evidence="2" type="primary">RvY_17235-1</name>
    <name evidence="2" type="synonym">RvY_17235.1</name>
    <name evidence="2" type="ORF">RvY_17235</name>
</gene>
<dbReference type="AlphaFoldDB" id="A0A1D1W1G1"/>
<accession>A0A1D1W1G1</accession>
<reference evidence="2 3" key="1">
    <citation type="journal article" date="2016" name="Nat. Commun.">
        <title>Extremotolerant tardigrade genome and improved radiotolerance of human cultured cells by tardigrade-unique protein.</title>
        <authorList>
            <person name="Hashimoto T."/>
            <person name="Horikawa D.D."/>
            <person name="Saito Y."/>
            <person name="Kuwahara H."/>
            <person name="Kozuka-Hata H."/>
            <person name="Shin-I T."/>
            <person name="Minakuchi Y."/>
            <person name="Ohishi K."/>
            <person name="Motoyama A."/>
            <person name="Aizu T."/>
            <person name="Enomoto A."/>
            <person name="Kondo K."/>
            <person name="Tanaka S."/>
            <person name="Hara Y."/>
            <person name="Koshikawa S."/>
            <person name="Sagara H."/>
            <person name="Miura T."/>
            <person name="Yokobori S."/>
            <person name="Miyagawa K."/>
            <person name="Suzuki Y."/>
            <person name="Kubo T."/>
            <person name="Oyama M."/>
            <person name="Kohara Y."/>
            <person name="Fujiyama A."/>
            <person name="Arakawa K."/>
            <person name="Katayama T."/>
            <person name="Toyoda A."/>
            <person name="Kunieda T."/>
        </authorList>
    </citation>
    <scope>NUCLEOTIDE SEQUENCE [LARGE SCALE GENOMIC DNA]</scope>
    <source>
        <strain evidence="2 3">YOKOZUNA-1</strain>
    </source>
</reference>
<proteinExistence type="predicted"/>
<feature type="chain" id="PRO_5008899086" description="SLC26A/SulP transporter domain-containing protein" evidence="1">
    <location>
        <begin position="22"/>
        <end position="58"/>
    </location>
</feature>
<sequence length="58" mass="6456">MASMGVLMGCLMGKAITEALAFPLPSLFLEVTGCLVPYCHQDVPSRTRRRRLKEEEAM</sequence>
<keyword evidence="1" id="KW-0732">Signal</keyword>
<organism evidence="2 3">
    <name type="scientific">Ramazzottius varieornatus</name>
    <name type="common">Water bear</name>
    <name type="synonym">Tardigrade</name>
    <dbReference type="NCBI Taxonomy" id="947166"/>
    <lineage>
        <taxon>Eukaryota</taxon>
        <taxon>Metazoa</taxon>
        <taxon>Ecdysozoa</taxon>
        <taxon>Tardigrada</taxon>
        <taxon>Eutardigrada</taxon>
        <taxon>Parachela</taxon>
        <taxon>Hypsibioidea</taxon>
        <taxon>Ramazzottiidae</taxon>
        <taxon>Ramazzottius</taxon>
    </lineage>
</organism>
<dbReference type="Proteomes" id="UP000186922">
    <property type="component" value="Unassembled WGS sequence"/>
</dbReference>
<protein>
    <recommendedName>
        <fullName evidence="4">SLC26A/SulP transporter domain-containing protein</fullName>
    </recommendedName>
</protein>
<dbReference type="EMBL" id="BDGG01000015">
    <property type="protein sequence ID" value="GAV07397.1"/>
    <property type="molecule type" value="Genomic_DNA"/>
</dbReference>
<name>A0A1D1W1G1_RAMVA</name>
<evidence type="ECO:0000313" key="2">
    <source>
        <dbReference type="EMBL" id="GAV07397.1"/>
    </source>
</evidence>
<comment type="caution">
    <text evidence="2">The sequence shown here is derived from an EMBL/GenBank/DDBJ whole genome shotgun (WGS) entry which is preliminary data.</text>
</comment>